<proteinExistence type="predicted"/>
<evidence type="ECO:0000259" key="5">
    <source>
        <dbReference type="PROSITE" id="PS51004"/>
    </source>
</evidence>
<sequence>MPWRSDGAVYAFGSSMNTTEIDLRAPVSRILVTKYFPTVFVGGTNFVAQLSSQLHLLYRFAIGPVEDPEYCWPDPAPCDNTVRLLKVDYNRNLLLVCGSAYQGTCTLHPTNLASEHSCLLGKSTNRSSSSATLQQPSPGVVVAMGEGDAPVFSQRLNDSTDLQEEEEHFVPGTTAHFLPIKRKTNRGIFPTGPYENCRSPFFGQVEFYDEETPLNQGARKTRQVGLPGSLPPFDFVSRLVVAGLVDLRGKRDRGGESISNKKAPLPLSVREIRPFGPGYTISYALGVDGYTPSGFQLADSLQNSSATSFFQDYKLSFSYGNYSYFVFLQRSICASGQMCITTRVSRVCHENPRLTPYVEIPISCRHGGKEYPLLTSAVLGFSDIQLNLSTERTPVLFAAFGAARKSSSRRADARLGGAVCVFTIHTLNKELNFNVQLCNHANNLAQPASWIKGAKDKCVFSSKSGQRQCSSDPDNPYVQGVSGNSIKALVGFHKTAVCTLWTYTPRLFSASSSLSYQKISLFLLTLDGIISKIILSMTKKRDDITIKEGNAGISEYHKLNVDLLTINGTWNGQPLPVGATDGSSAFMYVSNGHKVFSLSLDYCRQFQTCEMCVASGPCLWCPAERSCLGEESTGTQCRRTESNTCPPRLDSGEPRPLSKIITSNEVRECINKLNNGRAPGKDNICNEFLKHAPPVINEQIANIFNKTFESHEHLGINEGLLITIPKPGKPKGPPSNLRPITLLNSVRNVLSTIVLNRIRLRVEKYVCNSQRGFRPNRSTSDVVWAHRWITAKVLNTTEVKVNITGIDMSAAFDTINRTKLLEIPRDIIDEDELRIIRFLLSETTIDVKINGANDPMPFTTNIGTPQGDSLSPVLFIVYLEHALRDIRPVQNDKQEPVPAEIIYADDIDFIGKKGADVNSIEKTLKTHCLKVNVDKTEHTSVRKDSEGWKTTKKVGSLLGSKEDIEHRKHLSKIAFNKLTNIWKSGNKTKQKTKIKLYNSLVKSVLFYNCGTWALTKTDEDRLDSFHRKQLRNTLGIRYATIISNASRYKKCREAPLSMQVLEVRWRLFGHVLRRDRNIPANKAMLFYFSDNKRARGRPQTTLPITLNNNLKKPVATKLELTTQTDLDTLRLIAEDRPKWNALVAEIRKTAEAARSDDPASGRL</sequence>
<evidence type="ECO:0000313" key="6">
    <source>
        <dbReference type="EMBL" id="GFN76225.1"/>
    </source>
</evidence>
<dbReference type="AlphaFoldDB" id="A0AAV3Y1I3"/>
<organism evidence="6 7">
    <name type="scientific">Plakobranchus ocellatus</name>
    <dbReference type="NCBI Taxonomy" id="259542"/>
    <lineage>
        <taxon>Eukaryota</taxon>
        <taxon>Metazoa</taxon>
        <taxon>Spiralia</taxon>
        <taxon>Lophotrochozoa</taxon>
        <taxon>Mollusca</taxon>
        <taxon>Gastropoda</taxon>
        <taxon>Heterobranchia</taxon>
        <taxon>Euthyneura</taxon>
        <taxon>Panpulmonata</taxon>
        <taxon>Sacoglossa</taxon>
        <taxon>Placobranchoidea</taxon>
        <taxon>Plakobranchidae</taxon>
        <taxon>Plakobranchus</taxon>
    </lineage>
</organism>
<dbReference type="InterPro" id="IPR036352">
    <property type="entry name" value="Semap_dom_sf"/>
</dbReference>
<evidence type="ECO:0000259" key="4">
    <source>
        <dbReference type="PROSITE" id="PS50878"/>
    </source>
</evidence>
<dbReference type="Proteomes" id="UP000735302">
    <property type="component" value="Unassembled WGS sequence"/>
</dbReference>
<dbReference type="InterPro" id="IPR000477">
    <property type="entry name" value="RT_dom"/>
</dbReference>
<feature type="domain" description="Sema" evidence="5">
    <location>
        <begin position="1"/>
        <end position="600"/>
    </location>
</feature>
<dbReference type="InterPro" id="IPR015943">
    <property type="entry name" value="WD40/YVTN_repeat-like_dom_sf"/>
</dbReference>
<dbReference type="SMART" id="SM00423">
    <property type="entry name" value="PSI"/>
    <property type="match status" value="1"/>
</dbReference>
<dbReference type="InterPro" id="IPR043502">
    <property type="entry name" value="DNA/RNA_pol_sf"/>
</dbReference>
<dbReference type="Gene3D" id="2.130.10.10">
    <property type="entry name" value="YVTN repeat-like/Quinoprotein amine dehydrogenase"/>
    <property type="match status" value="2"/>
</dbReference>
<comment type="caution">
    <text evidence="6">The sequence shown here is derived from an EMBL/GenBank/DDBJ whole genome shotgun (WGS) entry which is preliminary data.</text>
</comment>
<keyword evidence="6" id="KW-0540">Nuclease</keyword>
<dbReference type="PROSITE" id="PS50878">
    <property type="entry name" value="RT_POL"/>
    <property type="match status" value="1"/>
</dbReference>
<comment type="caution">
    <text evidence="3">Lacks conserved residue(s) required for the propagation of feature annotation.</text>
</comment>
<reference evidence="6 7" key="1">
    <citation type="journal article" date="2021" name="Elife">
        <title>Chloroplast acquisition without the gene transfer in kleptoplastic sea slugs, Plakobranchus ocellatus.</title>
        <authorList>
            <person name="Maeda T."/>
            <person name="Takahashi S."/>
            <person name="Yoshida T."/>
            <person name="Shimamura S."/>
            <person name="Takaki Y."/>
            <person name="Nagai Y."/>
            <person name="Toyoda A."/>
            <person name="Suzuki Y."/>
            <person name="Arimoto A."/>
            <person name="Ishii H."/>
            <person name="Satoh N."/>
            <person name="Nishiyama T."/>
            <person name="Hasebe M."/>
            <person name="Maruyama T."/>
            <person name="Minagawa J."/>
            <person name="Obokata J."/>
            <person name="Shigenobu S."/>
        </authorList>
    </citation>
    <scope>NUCLEOTIDE SEQUENCE [LARGE SCALE GENOMIC DNA]</scope>
</reference>
<feature type="domain" description="Reverse transcriptase" evidence="4">
    <location>
        <begin position="705"/>
        <end position="958"/>
    </location>
</feature>
<evidence type="ECO:0000256" key="3">
    <source>
        <dbReference type="PROSITE-ProRule" id="PRU00352"/>
    </source>
</evidence>
<evidence type="ECO:0000313" key="7">
    <source>
        <dbReference type="Proteomes" id="UP000735302"/>
    </source>
</evidence>
<dbReference type="SUPFAM" id="SSF56672">
    <property type="entry name" value="DNA/RNA polymerases"/>
    <property type="match status" value="1"/>
</dbReference>
<dbReference type="SUPFAM" id="SSF101912">
    <property type="entry name" value="Sema domain"/>
    <property type="match status" value="2"/>
</dbReference>
<keyword evidence="6" id="KW-0378">Hydrolase</keyword>
<name>A0AAV3Y1I3_9GAST</name>
<keyword evidence="7" id="KW-1185">Reference proteome</keyword>
<dbReference type="Pfam" id="PF00078">
    <property type="entry name" value="RVT_1"/>
    <property type="match status" value="1"/>
</dbReference>
<dbReference type="PANTHER" id="PTHR47027:SF20">
    <property type="entry name" value="REVERSE TRANSCRIPTASE-LIKE PROTEIN WITH RNA-DIRECTED DNA POLYMERASE DOMAIN"/>
    <property type="match status" value="1"/>
</dbReference>
<keyword evidence="6" id="KW-0255">Endonuclease</keyword>
<evidence type="ECO:0000256" key="1">
    <source>
        <dbReference type="ARBA" id="ARBA00023157"/>
    </source>
</evidence>
<dbReference type="PROSITE" id="PS51004">
    <property type="entry name" value="SEMA"/>
    <property type="match status" value="1"/>
</dbReference>
<dbReference type="GO" id="GO:0004519">
    <property type="term" value="F:endonuclease activity"/>
    <property type="evidence" value="ECO:0007669"/>
    <property type="project" value="UniProtKB-KW"/>
</dbReference>
<accession>A0AAV3Y1I3</accession>
<evidence type="ECO:0000256" key="2">
    <source>
        <dbReference type="ARBA" id="ARBA00023180"/>
    </source>
</evidence>
<dbReference type="InterPro" id="IPR016201">
    <property type="entry name" value="PSI"/>
</dbReference>
<keyword evidence="1" id="KW-1015">Disulfide bond</keyword>
<dbReference type="SMART" id="SM00630">
    <property type="entry name" value="Sema"/>
    <property type="match status" value="1"/>
</dbReference>
<keyword evidence="2" id="KW-0325">Glycoprotein</keyword>
<gene>
    <name evidence="6" type="ORF">PoB_000273100</name>
</gene>
<dbReference type="PANTHER" id="PTHR47027">
    <property type="entry name" value="REVERSE TRANSCRIPTASE DOMAIN-CONTAINING PROTEIN"/>
    <property type="match status" value="1"/>
</dbReference>
<dbReference type="CDD" id="cd01650">
    <property type="entry name" value="RT_nLTR_like"/>
    <property type="match status" value="1"/>
</dbReference>
<dbReference type="InterPro" id="IPR001627">
    <property type="entry name" value="Semap_dom"/>
</dbReference>
<protein>
    <submittedName>
        <fullName evidence="6">Endonuclease-reverse transcriptase</fullName>
    </submittedName>
</protein>
<dbReference type="EMBL" id="BLXT01000368">
    <property type="protein sequence ID" value="GFN76225.1"/>
    <property type="molecule type" value="Genomic_DNA"/>
</dbReference>